<organism evidence="3 4">
    <name type="scientific">Anopheles arabiensis</name>
    <name type="common">Mosquito</name>
    <dbReference type="NCBI Taxonomy" id="7173"/>
    <lineage>
        <taxon>Eukaryota</taxon>
        <taxon>Metazoa</taxon>
        <taxon>Ecdysozoa</taxon>
        <taxon>Arthropoda</taxon>
        <taxon>Hexapoda</taxon>
        <taxon>Insecta</taxon>
        <taxon>Pterygota</taxon>
        <taxon>Neoptera</taxon>
        <taxon>Endopterygota</taxon>
        <taxon>Diptera</taxon>
        <taxon>Nematocera</taxon>
        <taxon>Culicoidea</taxon>
        <taxon>Culicidae</taxon>
        <taxon>Anophelinae</taxon>
        <taxon>Anopheles</taxon>
    </lineage>
</organism>
<dbReference type="InterPro" id="IPR017334">
    <property type="entry name" value="eIF3_g"/>
</dbReference>
<reference evidence="3" key="1">
    <citation type="submission" date="2022-08" db="UniProtKB">
        <authorList>
            <consortium name="EnsemblMetazoa"/>
        </authorList>
    </citation>
    <scope>IDENTIFICATION</scope>
    <source>
        <strain evidence="3">Dongola</strain>
    </source>
</reference>
<dbReference type="PANTHER" id="PTHR10352">
    <property type="entry name" value="EUKARYOTIC TRANSLATION INITIATION FACTOR 3 SUBUNIT G"/>
    <property type="match status" value="1"/>
</dbReference>
<dbReference type="GO" id="GO:0016282">
    <property type="term" value="C:eukaryotic 43S preinitiation complex"/>
    <property type="evidence" value="ECO:0007669"/>
    <property type="project" value="UniProtKB-UniRule"/>
</dbReference>
<dbReference type="GO" id="GO:0005852">
    <property type="term" value="C:eukaryotic translation initiation factor 3 complex"/>
    <property type="evidence" value="ECO:0007669"/>
    <property type="project" value="UniProtKB-UniRule"/>
</dbReference>
<dbReference type="SUPFAM" id="SSF54928">
    <property type="entry name" value="RNA-binding domain, RBD"/>
    <property type="match status" value="1"/>
</dbReference>
<protein>
    <recommendedName>
        <fullName evidence="1">Eukaryotic translation initiation factor 3 subunit G</fullName>
        <shortName evidence="1">eIF3g</shortName>
    </recommendedName>
    <alternativeName>
        <fullName evidence="1">Eukaryotic translation initiation factor 3 RNA-binding subunit</fullName>
        <shortName evidence="1">eIF-3 RNA-binding subunit</shortName>
    </alternativeName>
    <alternativeName>
        <fullName evidence="1">Eukaryotic translation initiation factor 3 subunit 4</fullName>
    </alternativeName>
</protein>
<evidence type="ECO:0000313" key="3">
    <source>
        <dbReference type="EnsemblMetazoa" id="AARA008227-PA"/>
    </source>
</evidence>
<dbReference type="VEuPathDB" id="VectorBase:AARA21_006629"/>
<dbReference type="SMR" id="A0A182I3T1"/>
<comment type="similarity">
    <text evidence="1">Belongs to the eIF-3 subunit G family.</text>
</comment>
<dbReference type="VEuPathDB" id="VectorBase:AARA008227"/>
<dbReference type="EMBL" id="APCN01000220">
    <property type="status" value="NOT_ANNOTATED_CDS"/>
    <property type="molecule type" value="Genomic_DNA"/>
</dbReference>
<dbReference type="SMART" id="SM00360">
    <property type="entry name" value="RRM"/>
    <property type="match status" value="1"/>
</dbReference>
<keyword evidence="1" id="KW-0963">Cytoplasm</keyword>
<dbReference type="InterPro" id="IPR035979">
    <property type="entry name" value="RBD_domain_sf"/>
</dbReference>
<dbReference type="EnsemblMetazoa" id="AARA008227-RA">
    <property type="protein sequence ID" value="AARA008227-PA"/>
    <property type="gene ID" value="AARA008227"/>
</dbReference>
<name>A0A182I3T1_ANOAR</name>
<dbReference type="Proteomes" id="UP000075840">
    <property type="component" value="Unassembled WGS sequence"/>
</dbReference>
<keyword evidence="1" id="KW-0396">Initiation factor</keyword>
<dbReference type="CDD" id="cd12408">
    <property type="entry name" value="RRM_eIF3G_like"/>
    <property type="match status" value="1"/>
</dbReference>
<dbReference type="InterPro" id="IPR012677">
    <property type="entry name" value="Nucleotide-bd_a/b_plait_sf"/>
</dbReference>
<dbReference type="RefSeq" id="XP_040175183.1">
    <property type="nucleotide sequence ID" value="XM_040319249.1"/>
</dbReference>
<sequence>MPALDDIKSSWADEVESDSGSLPPPSEVIENGQKIVTEYKYNKDDKKVKVVRTYKISRVVVPKCVARRKSLAKFGDSATDRPGPNPQTTMVSEDVFMQFITNKEEEQKNENALDSMKNIVKCRTCEGEHWSFHCPYKNSAYDKPTKPTTAPVPETTSSSKPGKYVPPHMKESQGKPGIGGAMRGRDDTSAIRISNLSEAMTEADLEELVKKFGPHTKMFLSRDKSTGLCKGFAYVHFRSRRDAATAIEVLNGYGYDHLILSVEWSKPQNPQ</sequence>
<dbReference type="InterPro" id="IPR000504">
    <property type="entry name" value="RRM_dom"/>
</dbReference>
<accession>A0A182I3T1</accession>
<dbReference type="AlphaFoldDB" id="A0A182I3T1"/>
<dbReference type="Gene3D" id="3.30.70.330">
    <property type="match status" value="1"/>
</dbReference>
<dbReference type="CDD" id="cd12933">
    <property type="entry name" value="eIF3G"/>
    <property type="match status" value="1"/>
</dbReference>
<dbReference type="PROSITE" id="PS50102">
    <property type="entry name" value="RRM"/>
    <property type="match status" value="1"/>
</dbReference>
<dbReference type="PIRSF" id="PIRSF037949">
    <property type="entry name" value="Transl_init_eIF-3_RNA-bind"/>
    <property type="match status" value="1"/>
</dbReference>
<dbReference type="HAMAP" id="MF_03006">
    <property type="entry name" value="eIF3g"/>
    <property type="match status" value="1"/>
</dbReference>
<dbReference type="Pfam" id="PF00076">
    <property type="entry name" value="RRM_1"/>
    <property type="match status" value="1"/>
</dbReference>
<dbReference type="GeneID" id="120908340"/>
<proteinExistence type="inferred from homology"/>
<dbReference type="Pfam" id="PF12353">
    <property type="entry name" value="eIF3g"/>
    <property type="match status" value="1"/>
</dbReference>
<dbReference type="GO" id="GO:0003743">
    <property type="term" value="F:translation initiation factor activity"/>
    <property type="evidence" value="ECO:0007669"/>
    <property type="project" value="UniProtKB-UniRule"/>
</dbReference>
<keyword evidence="4" id="KW-1185">Reference proteome</keyword>
<keyword evidence="1" id="KW-0648">Protein biosynthesis</keyword>
<comment type="function">
    <text evidence="1">RNA-binding component of the eukaryotic translation initiation factor 3 (eIF-3) complex, which is involved in protein synthesis of a specialized repertoire of mRNAs and, together with other initiation factors, stimulates binding of mRNA and methionyl-tRNAi to the 40S ribosome. The eIF-3 complex specifically targets and initiates translation of a subset of mRNAs involved in cell proliferation. This subunit can bind 18S rRNA.</text>
</comment>
<dbReference type="GO" id="GO:0003723">
    <property type="term" value="F:RNA binding"/>
    <property type="evidence" value="ECO:0007669"/>
    <property type="project" value="UniProtKB-UniRule"/>
</dbReference>
<comment type="subcellular location">
    <subcellularLocation>
        <location evidence="1">Cytoplasm</location>
    </subcellularLocation>
</comment>
<dbReference type="InterPro" id="IPR034240">
    <property type="entry name" value="eIF3G_RRM"/>
</dbReference>
<evidence type="ECO:0000313" key="4">
    <source>
        <dbReference type="Proteomes" id="UP000075840"/>
    </source>
</evidence>
<comment type="subunit">
    <text evidence="1">Component of the eukaryotic translation initiation factor 3 (eIF-3) complex.</text>
</comment>
<feature type="region of interest" description="Disordered" evidence="2">
    <location>
        <begin position="143"/>
        <end position="185"/>
    </location>
</feature>
<dbReference type="FunFam" id="3.30.70.330:FF:000828">
    <property type="entry name" value="Eukaryotic translation initiation factor 3 subunit G"/>
    <property type="match status" value="1"/>
</dbReference>
<dbReference type="GO" id="GO:0033290">
    <property type="term" value="C:eukaryotic 48S preinitiation complex"/>
    <property type="evidence" value="ECO:0007669"/>
    <property type="project" value="UniProtKB-UniRule"/>
</dbReference>
<dbReference type="CTD" id="31243"/>
<dbReference type="InterPro" id="IPR024675">
    <property type="entry name" value="eIF3g_N"/>
</dbReference>
<evidence type="ECO:0000256" key="1">
    <source>
        <dbReference type="HAMAP-Rule" id="MF_03006"/>
    </source>
</evidence>
<dbReference type="KEGG" id="aara:120908340"/>
<evidence type="ECO:0000256" key="2">
    <source>
        <dbReference type="SAM" id="MobiDB-lite"/>
    </source>
</evidence>
<feature type="region of interest" description="Disordered" evidence="2">
    <location>
        <begin position="1"/>
        <end position="29"/>
    </location>
</feature>
<dbReference type="GO" id="GO:0001732">
    <property type="term" value="P:formation of cytoplasmic translation initiation complex"/>
    <property type="evidence" value="ECO:0007669"/>
    <property type="project" value="UniProtKB-UniRule"/>
</dbReference>